<accession>A0A7H0GT30</accession>
<evidence type="ECO:0000313" key="2">
    <source>
        <dbReference type="EMBL" id="QNP51446.1"/>
    </source>
</evidence>
<proteinExistence type="predicted"/>
<dbReference type="EMBL" id="CP060784">
    <property type="protein sequence ID" value="QNP51446.1"/>
    <property type="molecule type" value="Genomic_DNA"/>
</dbReference>
<dbReference type="Proteomes" id="UP000516093">
    <property type="component" value="Chromosome"/>
</dbReference>
<organism evidence="2 3">
    <name type="scientific">Hymenobacter qilianensis</name>
    <dbReference type="NCBI Taxonomy" id="1385715"/>
    <lineage>
        <taxon>Bacteria</taxon>
        <taxon>Pseudomonadati</taxon>
        <taxon>Bacteroidota</taxon>
        <taxon>Cytophagia</taxon>
        <taxon>Cytophagales</taxon>
        <taxon>Hymenobacteraceae</taxon>
        <taxon>Hymenobacter</taxon>
    </lineage>
</organism>
<evidence type="ECO:0000259" key="1">
    <source>
        <dbReference type="Pfam" id="PF12728"/>
    </source>
</evidence>
<dbReference type="Pfam" id="PF12728">
    <property type="entry name" value="HTH_17"/>
    <property type="match status" value="1"/>
</dbReference>
<protein>
    <submittedName>
        <fullName evidence="2">Helix-turn-helix domain-containing protein</fullName>
    </submittedName>
</protein>
<dbReference type="InterPro" id="IPR041657">
    <property type="entry name" value="HTH_17"/>
</dbReference>
<evidence type="ECO:0000313" key="3">
    <source>
        <dbReference type="Proteomes" id="UP000516093"/>
    </source>
</evidence>
<keyword evidence="3" id="KW-1185">Reference proteome</keyword>
<dbReference type="AlphaFoldDB" id="A0A7H0GT30"/>
<name>A0A7H0GT30_9BACT</name>
<feature type="domain" description="Helix-turn-helix" evidence="1">
    <location>
        <begin position="40"/>
        <end position="72"/>
    </location>
</feature>
<reference evidence="2 3" key="1">
    <citation type="submission" date="2020-08" db="EMBL/GenBank/DDBJ databases">
        <title>Genome sequence of Hymenobacter qilianensis JCM 19763T.</title>
        <authorList>
            <person name="Hyun D.-W."/>
            <person name="Bae J.-W."/>
        </authorList>
    </citation>
    <scope>NUCLEOTIDE SEQUENCE [LARGE SCALE GENOMIC DNA]</scope>
    <source>
        <strain evidence="2 3">JCM 19763</strain>
    </source>
</reference>
<gene>
    <name evidence="2" type="ORF">H9L05_15660</name>
</gene>
<dbReference type="KEGG" id="hqi:H9L05_15660"/>
<dbReference type="RefSeq" id="WP_187731730.1">
    <property type="nucleotide sequence ID" value="NZ_BMFN01000003.1"/>
</dbReference>
<sequence>MKRDDLATVGYMDECFRIMLAHIAAIAKGPAKLESVAAELLTIEDVMERLQVSRSTVQRWVKTGKVIKVGSKRQQLKLPTLWFTPSEPRIPWPALLAFGRGESYDLGQLPAPPLPKSIKDVSQQEPMRMASREALKLV</sequence>